<name>A0A345YQZ1_9MICO</name>
<evidence type="ECO:0000313" key="3">
    <source>
        <dbReference type="EMBL" id="AXK46343.1"/>
    </source>
</evidence>
<accession>A0A345YQZ1</accession>
<keyword evidence="2" id="KW-0812">Transmembrane</keyword>
<dbReference type="EMBL" id="QSWH01000002">
    <property type="protein sequence ID" value="RRR24083.1"/>
    <property type="molecule type" value="Genomic_DNA"/>
</dbReference>
<evidence type="ECO:0000256" key="2">
    <source>
        <dbReference type="SAM" id="Phobius"/>
    </source>
</evidence>
<protein>
    <submittedName>
        <fullName evidence="4">Uncharacterized protein</fullName>
    </submittedName>
</protein>
<evidence type="ECO:0000313" key="4">
    <source>
        <dbReference type="EMBL" id="RRR24083.1"/>
    </source>
</evidence>
<evidence type="ECO:0000313" key="5">
    <source>
        <dbReference type="Proteomes" id="UP000254236"/>
    </source>
</evidence>
<feature type="region of interest" description="Disordered" evidence="1">
    <location>
        <begin position="63"/>
        <end position="87"/>
    </location>
</feature>
<evidence type="ECO:0000256" key="1">
    <source>
        <dbReference type="SAM" id="MobiDB-lite"/>
    </source>
</evidence>
<reference evidence="4 6" key="2">
    <citation type="submission" date="2018-08" db="EMBL/GenBank/DDBJ databases">
        <title>Brachybacterium saurashtrense DSM 23186.</title>
        <authorList>
            <person name="Li Y."/>
        </authorList>
    </citation>
    <scope>NUCLEOTIDE SEQUENCE [LARGE SCALE GENOMIC DNA]</scope>
    <source>
        <strain evidence="4 6">DSM 23186</strain>
    </source>
</reference>
<dbReference type="EMBL" id="CP031356">
    <property type="protein sequence ID" value="AXK46343.1"/>
    <property type="molecule type" value="Genomic_DNA"/>
</dbReference>
<feature type="transmembrane region" description="Helical" evidence="2">
    <location>
        <begin position="39"/>
        <end position="58"/>
    </location>
</feature>
<evidence type="ECO:0000313" key="6">
    <source>
        <dbReference type="Proteomes" id="UP000282185"/>
    </source>
</evidence>
<dbReference type="Proteomes" id="UP000254236">
    <property type="component" value="Chromosome"/>
</dbReference>
<proteinExistence type="predicted"/>
<dbReference type="OrthoDB" id="4794449at2"/>
<dbReference type="RefSeq" id="WP_115414093.1">
    <property type="nucleotide sequence ID" value="NZ_CP031356.1"/>
</dbReference>
<keyword evidence="2" id="KW-1133">Transmembrane helix</keyword>
<dbReference type="Proteomes" id="UP000282185">
    <property type="component" value="Unassembled WGS sequence"/>
</dbReference>
<keyword evidence="5" id="KW-1185">Reference proteome</keyword>
<keyword evidence="2" id="KW-0472">Membrane</keyword>
<feature type="compositionally biased region" description="Basic and acidic residues" evidence="1">
    <location>
        <begin position="64"/>
        <end position="79"/>
    </location>
</feature>
<reference evidence="3 5" key="1">
    <citation type="submission" date="2018-07" db="EMBL/GenBank/DDBJ databases">
        <title>Brachybacterium saurashtrense DSM 23186 genome sequence.</title>
        <authorList>
            <person name="Guo L."/>
        </authorList>
    </citation>
    <scope>NUCLEOTIDE SEQUENCE [LARGE SCALE GENOMIC DNA]</scope>
    <source>
        <strain evidence="3 5">DSM 23186</strain>
    </source>
</reference>
<organism evidence="4 6">
    <name type="scientific">Brachybacterium saurashtrense</name>
    <dbReference type="NCBI Taxonomy" id="556288"/>
    <lineage>
        <taxon>Bacteria</taxon>
        <taxon>Bacillati</taxon>
        <taxon>Actinomycetota</taxon>
        <taxon>Actinomycetes</taxon>
        <taxon>Micrococcales</taxon>
        <taxon>Dermabacteraceae</taxon>
        <taxon>Brachybacterium</taxon>
    </lineage>
</organism>
<dbReference type="AlphaFoldDB" id="A0A345YQZ1"/>
<dbReference type="KEGG" id="bsau:DWV08_12465"/>
<gene>
    <name evidence="3" type="ORF">DWV08_12465</name>
    <name evidence="4" type="ORF">DXU92_04215</name>
</gene>
<sequence length="87" mass="8916">MIDTATRALLSLGCFVGVGAALMVPLTDAGSGERIVSLLALLLGAGIVVGSVAVRLLASRPLAPRRDRDDATPTSHDDPVVTPKENP</sequence>